<sequence length="123" mass="13276">MAIRQVVREHDLKSAVKGKSMLSEELGVNTYLEELGVHVREADLGEYIIQLLGEPPSHIVGPAIHKSLKDCQQLFHERFGTPLDGDPDTLAQAAREALRAEFLAADLGITGGNFLAADTGTLA</sequence>
<keyword evidence="1" id="KW-0004">4Fe-4S</keyword>
<name>A0A382MSP2_9ZZZZ</name>
<reference evidence="3" key="1">
    <citation type="submission" date="2018-05" db="EMBL/GenBank/DDBJ databases">
        <authorList>
            <person name="Lanie J.A."/>
            <person name="Ng W.-L."/>
            <person name="Kazmierczak K.M."/>
            <person name="Andrzejewski T.M."/>
            <person name="Davidsen T.M."/>
            <person name="Wayne K.J."/>
            <person name="Tettelin H."/>
            <person name="Glass J.I."/>
            <person name="Rusch D."/>
            <person name="Podicherti R."/>
            <person name="Tsui H.-C.T."/>
            <person name="Winkler M.E."/>
        </authorList>
    </citation>
    <scope>NUCLEOTIDE SEQUENCE</scope>
</reference>
<organism evidence="3">
    <name type="scientific">marine metagenome</name>
    <dbReference type="NCBI Taxonomy" id="408172"/>
    <lineage>
        <taxon>unclassified sequences</taxon>
        <taxon>metagenomes</taxon>
        <taxon>ecological metagenomes</taxon>
    </lineage>
</organism>
<dbReference type="GO" id="GO:0006089">
    <property type="term" value="P:lactate metabolic process"/>
    <property type="evidence" value="ECO:0007669"/>
    <property type="project" value="InterPro"/>
</dbReference>
<evidence type="ECO:0000256" key="1">
    <source>
        <dbReference type="ARBA" id="ARBA00022485"/>
    </source>
</evidence>
<dbReference type="InterPro" id="IPR004452">
    <property type="entry name" value="LutB/LldF"/>
</dbReference>
<dbReference type="SUPFAM" id="SSF100950">
    <property type="entry name" value="NagB/RpiA/CoA transferase-like"/>
    <property type="match status" value="1"/>
</dbReference>
<protein>
    <recommendedName>
        <fullName evidence="2">LUD domain-containing protein</fullName>
    </recommendedName>
</protein>
<evidence type="ECO:0000313" key="3">
    <source>
        <dbReference type="EMBL" id="SVC52033.1"/>
    </source>
</evidence>
<dbReference type="PANTHER" id="PTHR47153:SF2">
    <property type="entry name" value="LACTATE UTILIZATION PROTEIN B"/>
    <property type="match status" value="1"/>
</dbReference>
<dbReference type="InterPro" id="IPR003741">
    <property type="entry name" value="LUD_dom"/>
</dbReference>
<dbReference type="Pfam" id="PF02589">
    <property type="entry name" value="LUD_dom"/>
    <property type="match status" value="1"/>
</dbReference>
<dbReference type="GO" id="GO:0051539">
    <property type="term" value="F:4 iron, 4 sulfur cluster binding"/>
    <property type="evidence" value="ECO:0007669"/>
    <property type="project" value="UniProtKB-KW"/>
</dbReference>
<keyword evidence="1" id="KW-0479">Metal-binding</keyword>
<proteinExistence type="predicted"/>
<keyword evidence="1" id="KW-0408">Iron</keyword>
<dbReference type="PANTHER" id="PTHR47153">
    <property type="entry name" value="LACTATE UTILIZATION PROTEIN B"/>
    <property type="match status" value="1"/>
</dbReference>
<keyword evidence="1" id="KW-0411">Iron-sulfur</keyword>
<dbReference type="AlphaFoldDB" id="A0A382MSP2"/>
<evidence type="ECO:0000259" key="2">
    <source>
        <dbReference type="Pfam" id="PF02589"/>
    </source>
</evidence>
<accession>A0A382MSP2</accession>
<feature type="non-terminal residue" evidence="3">
    <location>
        <position position="123"/>
    </location>
</feature>
<dbReference type="EMBL" id="UINC01095719">
    <property type="protein sequence ID" value="SVC52033.1"/>
    <property type="molecule type" value="Genomic_DNA"/>
</dbReference>
<gene>
    <name evidence="3" type="ORF">METZ01_LOCUS304887</name>
</gene>
<feature type="domain" description="LUD" evidence="2">
    <location>
        <begin position="12"/>
        <end position="122"/>
    </location>
</feature>
<dbReference type="Gene3D" id="3.40.50.10420">
    <property type="entry name" value="NagB/RpiA/CoA transferase-like"/>
    <property type="match status" value="1"/>
</dbReference>
<dbReference type="InterPro" id="IPR037171">
    <property type="entry name" value="NagB/RpiA_transferase-like"/>
</dbReference>
<dbReference type="InterPro" id="IPR024185">
    <property type="entry name" value="FTHF_cligase-like_sf"/>
</dbReference>